<dbReference type="InterPro" id="IPR036047">
    <property type="entry name" value="F-box-like_dom_sf"/>
</dbReference>
<feature type="compositionally biased region" description="Basic and acidic residues" evidence="2">
    <location>
        <begin position="1"/>
        <end position="32"/>
    </location>
</feature>
<gene>
    <name evidence="4" type="ORF">PoB_004795000</name>
</gene>
<evidence type="ECO:0000313" key="5">
    <source>
        <dbReference type="Proteomes" id="UP000735302"/>
    </source>
</evidence>
<dbReference type="InterPro" id="IPR001680">
    <property type="entry name" value="WD40_rpt"/>
</dbReference>
<dbReference type="Pfam" id="PF12937">
    <property type="entry name" value="F-box-like"/>
    <property type="match status" value="1"/>
</dbReference>
<feature type="repeat" description="WD" evidence="1">
    <location>
        <begin position="543"/>
        <end position="578"/>
    </location>
</feature>
<keyword evidence="5" id="KW-1185">Reference proteome</keyword>
<comment type="caution">
    <text evidence="4">The sequence shown here is derived from an EMBL/GenBank/DDBJ whole genome shotgun (WGS) entry which is preliminary data.</text>
</comment>
<accession>A0AAV4BLN4</accession>
<dbReference type="PROSITE" id="PS50181">
    <property type="entry name" value="FBOX"/>
    <property type="match status" value="1"/>
</dbReference>
<evidence type="ECO:0000259" key="3">
    <source>
        <dbReference type="PROSITE" id="PS50181"/>
    </source>
</evidence>
<dbReference type="SUPFAM" id="SSF50998">
    <property type="entry name" value="Quinoprotein alcohol dehydrogenase-like"/>
    <property type="match status" value="1"/>
</dbReference>
<feature type="compositionally biased region" description="Polar residues" evidence="2">
    <location>
        <begin position="33"/>
        <end position="51"/>
    </location>
</feature>
<protein>
    <submittedName>
        <fullName evidence="4">F-box/WD repeat-containing protein 8</fullName>
    </submittedName>
</protein>
<keyword evidence="1" id="KW-0853">WD repeat</keyword>
<feature type="domain" description="F-box" evidence="3">
    <location>
        <begin position="191"/>
        <end position="237"/>
    </location>
</feature>
<evidence type="ECO:0000256" key="1">
    <source>
        <dbReference type="PROSITE-ProRule" id="PRU00221"/>
    </source>
</evidence>
<dbReference type="Pfam" id="PF00400">
    <property type="entry name" value="WD40"/>
    <property type="match status" value="1"/>
</dbReference>
<name>A0AAV4BLN4_9GAST</name>
<sequence>MSGKDPNSELEKFRQQWKKELHQKARPHDTSDTSHPGTSRPATDGTQTPTHQLKHFSDYSLPPVNAELAQKPLNDDDSYDGFEINTFKPQTGAAASEAPSEYYPFKILTMFLNEAPKRLESKQTKAALTSPPKTFAKRKYFQETRDHNGQRSKEEDDVTKKNQQEKKLEPEEKKPMLDLFIADLDDINEIPFFDTSLPREVAIKIFHHLDMNSLCSCSQVSRSWRSLADDELLWFEIYLSLGLGAVDGDVHVSHDSNWKIKVRRLVEEKRLLNSNWRLRTGKPYQLNYAQGGVLCAVHSHGSTIVAGYTSCNVRSWDTRTGDVCTFNASNTALVLDENIEDDILCRMQNSVQQIETSEKFTAASFAHGFVDVWSCEAGTEPIYTLPFNSRNVSSLALCDVGGRRNQINHSCVVAAAQGTRVLTSHVSEQEGQVVADFDVPGKVSQVCWLTDFSSHESANLLITCPNTVTIRKVDLSTGSATSRQQDLGLMTEVHNVFWAPITAVSLRAGSSDVAVGFNVYAGAAAQIKVNIYDLTSQLLTATLTGHTWVISTIHLPESLPKQLVTGSGDRKIRLYDLRVATFPMLSLAGHSAKVTCVEMDDWKVVSADEAGFVCVWDQRMARKLWDVHNRHPVEYCHGEERLLIIGNVPYQKFLETDEFDKVSALRYRGTVQVYDFLANQQREDIPDICLSGYNEPEAYNYNLGLAVPYDQVP</sequence>
<dbReference type="SMART" id="SM00320">
    <property type="entry name" value="WD40"/>
    <property type="match status" value="3"/>
</dbReference>
<dbReference type="InterPro" id="IPR011047">
    <property type="entry name" value="Quinoprotein_ADH-like_sf"/>
</dbReference>
<dbReference type="EMBL" id="BLXT01005253">
    <property type="protein sequence ID" value="GFO21445.1"/>
    <property type="molecule type" value="Genomic_DNA"/>
</dbReference>
<dbReference type="InterPro" id="IPR001810">
    <property type="entry name" value="F-box_dom"/>
</dbReference>
<dbReference type="Gene3D" id="2.130.10.10">
    <property type="entry name" value="YVTN repeat-like/Quinoprotein amine dehydrogenase"/>
    <property type="match status" value="2"/>
</dbReference>
<evidence type="ECO:0000256" key="2">
    <source>
        <dbReference type="SAM" id="MobiDB-lite"/>
    </source>
</evidence>
<dbReference type="PANTHER" id="PTHR19855">
    <property type="entry name" value="WD40 REPEAT PROTEIN 12, 37"/>
    <property type="match status" value="1"/>
</dbReference>
<reference evidence="4 5" key="1">
    <citation type="journal article" date="2021" name="Elife">
        <title>Chloroplast acquisition without the gene transfer in kleptoplastic sea slugs, Plakobranchus ocellatus.</title>
        <authorList>
            <person name="Maeda T."/>
            <person name="Takahashi S."/>
            <person name="Yoshida T."/>
            <person name="Shimamura S."/>
            <person name="Takaki Y."/>
            <person name="Nagai Y."/>
            <person name="Toyoda A."/>
            <person name="Suzuki Y."/>
            <person name="Arimoto A."/>
            <person name="Ishii H."/>
            <person name="Satoh N."/>
            <person name="Nishiyama T."/>
            <person name="Hasebe M."/>
            <person name="Maruyama T."/>
            <person name="Minagawa J."/>
            <person name="Obokata J."/>
            <person name="Shigenobu S."/>
        </authorList>
    </citation>
    <scope>NUCLEOTIDE SEQUENCE [LARGE SCALE GENOMIC DNA]</scope>
</reference>
<dbReference type="InterPro" id="IPR015943">
    <property type="entry name" value="WD40/YVTN_repeat-like_dom_sf"/>
</dbReference>
<dbReference type="Gene3D" id="1.20.1280.50">
    <property type="match status" value="1"/>
</dbReference>
<evidence type="ECO:0000313" key="4">
    <source>
        <dbReference type="EMBL" id="GFO21445.1"/>
    </source>
</evidence>
<dbReference type="AlphaFoldDB" id="A0AAV4BLN4"/>
<proteinExistence type="predicted"/>
<dbReference type="PROSITE" id="PS50082">
    <property type="entry name" value="WD_REPEATS_2"/>
    <property type="match status" value="1"/>
</dbReference>
<organism evidence="4 5">
    <name type="scientific">Plakobranchus ocellatus</name>
    <dbReference type="NCBI Taxonomy" id="259542"/>
    <lineage>
        <taxon>Eukaryota</taxon>
        <taxon>Metazoa</taxon>
        <taxon>Spiralia</taxon>
        <taxon>Lophotrochozoa</taxon>
        <taxon>Mollusca</taxon>
        <taxon>Gastropoda</taxon>
        <taxon>Heterobranchia</taxon>
        <taxon>Euthyneura</taxon>
        <taxon>Panpulmonata</taxon>
        <taxon>Sacoglossa</taxon>
        <taxon>Placobranchoidea</taxon>
        <taxon>Plakobranchidae</taxon>
        <taxon>Plakobranchus</taxon>
    </lineage>
</organism>
<feature type="region of interest" description="Disordered" evidence="2">
    <location>
        <begin position="1"/>
        <end position="85"/>
    </location>
</feature>
<dbReference type="PANTHER" id="PTHR19855:SF16">
    <property type="entry name" value="F-BOX AND WD REPEAT DOMAIN CONTAINING 8"/>
    <property type="match status" value="1"/>
</dbReference>
<feature type="region of interest" description="Disordered" evidence="2">
    <location>
        <begin position="144"/>
        <end position="169"/>
    </location>
</feature>
<dbReference type="SUPFAM" id="SSF81383">
    <property type="entry name" value="F-box domain"/>
    <property type="match status" value="1"/>
</dbReference>
<dbReference type="SMART" id="SM00256">
    <property type="entry name" value="FBOX"/>
    <property type="match status" value="1"/>
</dbReference>
<dbReference type="Proteomes" id="UP000735302">
    <property type="component" value="Unassembled WGS sequence"/>
</dbReference>